<keyword evidence="15" id="KW-0131">Cell cycle</keyword>
<evidence type="ECO:0000256" key="10">
    <source>
        <dbReference type="ARBA" id="ARBA00022829"/>
    </source>
</evidence>
<dbReference type="GO" id="GO:0072686">
    <property type="term" value="C:mitotic spindle"/>
    <property type="evidence" value="ECO:0007669"/>
    <property type="project" value="InterPro"/>
</dbReference>
<evidence type="ECO:0000256" key="4">
    <source>
        <dbReference type="ARBA" id="ARBA00005366"/>
    </source>
</evidence>
<evidence type="ECO:0000256" key="8">
    <source>
        <dbReference type="ARBA" id="ARBA00022701"/>
    </source>
</evidence>
<dbReference type="EMBL" id="JAWDJX010000029">
    <property type="protein sequence ID" value="KAK3050797.1"/>
    <property type="molecule type" value="Genomic_DNA"/>
</dbReference>
<dbReference type="GO" id="GO:0005874">
    <property type="term" value="C:microtubule"/>
    <property type="evidence" value="ECO:0007669"/>
    <property type="project" value="UniProtKB-KW"/>
</dbReference>
<dbReference type="GO" id="GO:0042729">
    <property type="term" value="C:DASH complex"/>
    <property type="evidence" value="ECO:0007669"/>
    <property type="project" value="InterPro"/>
</dbReference>
<evidence type="ECO:0000256" key="2">
    <source>
        <dbReference type="ARBA" id="ARBA00004186"/>
    </source>
</evidence>
<evidence type="ECO:0000256" key="17">
    <source>
        <dbReference type="ARBA" id="ARBA00044152"/>
    </source>
</evidence>
<feature type="region of interest" description="Disordered" evidence="19">
    <location>
        <begin position="1"/>
        <end position="72"/>
    </location>
</feature>
<evidence type="ECO:0000313" key="20">
    <source>
        <dbReference type="EMBL" id="KAK3050797.1"/>
    </source>
</evidence>
<accession>A0AAJ0DIE4</accession>
<dbReference type="Pfam" id="PF08651">
    <property type="entry name" value="DASH_Duo1"/>
    <property type="match status" value="1"/>
</dbReference>
<keyword evidence="9" id="KW-0498">Mitosis</keyword>
<keyword evidence="5" id="KW-0158">Chromosome</keyword>
<keyword evidence="6" id="KW-0963">Cytoplasm</keyword>
<dbReference type="PANTHER" id="PTHR28216">
    <property type="entry name" value="DASH COMPLEX SUBUNIT DUO1"/>
    <property type="match status" value="1"/>
</dbReference>
<comment type="subcellular location">
    <subcellularLocation>
        <location evidence="3">Chromosome</location>
        <location evidence="3">Centromere</location>
        <location evidence="3">Kinetochore</location>
    </subcellularLocation>
    <subcellularLocation>
        <location evidence="2">Cytoplasm</location>
        <location evidence="2">Cytoskeleton</location>
        <location evidence="2">Spindle</location>
    </subcellularLocation>
    <subcellularLocation>
        <location evidence="1">Nucleus</location>
    </subcellularLocation>
</comment>
<sequence>MDKRTRTPDVSKLNLHDRKADEEDAEENLFASPESGATTSKHTPTSQPSTSAQKPAQEHPDSRPQQSLEEHETRLRAELARVREINTIISNVTTSLQKAQSNMSTVHRTVQHASTLLATWTRILSQTEHNQRLILNPAWGGASRDLEEMEEDEVKRRQDVERRVAEEERRREEAVRLAEEAERRRAASIAAGASGKVAGRGRARGGTTGVGGQVGRGRGTSGTAGTSSTVGGRGGVRLREDEDEGLAERCIDGKAIQTPSAWFKPHKTSTLTATCSGHVEAVKDSR</sequence>
<organism evidence="20 21">
    <name type="scientific">Extremus antarcticus</name>
    <dbReference type="NCBI Taxonomy" id="702011"/>
    <lineage>
        <taxon>Eukaryota</taxon>
        <taxon>Fungi</taxon>
        <taxon>Dikarya</taxon>
        <taxon>Ascomycota</taxon>
        <taxon>Pezizomycotina</taxon>
        <taxon>Dothideomycetes</taxon>
        <taxon>Dothideomycetidae</taxon>
        <taxon>Mycosphaerellales</taxon>
        <taxon>Extremaceae</taxon>
        <taxon>Extremus</taxon>
    </lineage>
</organism>
<feature type="compositionally biased region" description="Basic and acidic residues" evidence="19">
    <location>
        <begin position="56"/>
        <end position="72"/>
    </location>
</feature>
<dbReference type="GO" id="GO:0007059">
    <property type="term" value="P:chromosome segregation"/>
    <property type="evidence" value="ECO:0007669"/>
    <property type="project" value="UniProtKB-KW"/>
</dbReference>
<feature type="compositionally biased region" description="Polar residues" evidence="19">
    <location>
        <begin position="35"/>
        <end position="54"/>
    </location>
</feature>
<keyword evidence="21" id="KW-1185">Reference proteome</keyword>
<dbReference type="InterPro" id="IPR013960">
    <property type="entry name" value="DASH_Duo1"/>
</dbReference>
<evidence type="ECO:0000256" key="7">
    <source>
        <dbReference type="ARBA" id="ARBA00022618"/>
    </source>
</evidence>
<feature type="compositionally biased region" description="Basic and acidic residues" evidence="19">
    <location>
        <begin position="1"/>
        <end position="21"/>
    </location>
</feature>
<evidence type="ECO:0000256" key="3">
    <source>
        <dbReference type="ARBA" id="ARBA00004629"/>
    </source>
</evidence>
<reference evidence="20" key="1">
    <citation type="submission" date="2023-04" db="EMBL/GenBank/DDBJ databases">
        <title>Black Yeasts Isolated from many extreme environments.</title>
        <authorList>
            <person name="Coleine C."/>
            <person name="Stajich J.E."/>
            <person name="Selbmann L."/>
        </authorList>
    </citation>
    <scope>NUCLEOTIDE SEQUENCE</scope>
    <source>
        <strain evidence="20">CCFEE 5312</strain>
    </source>
</reference>
<comment type="caution">
    <text evidence="20">The sequence shown here is derived from an EMBL/GenBank/DDBJ whole genome shotgun (WGS) entry which is preliminary data.</text>
</comment>
<keyword evidence="14" id="KW-0539">Nucleus</keyword>
<dbReference type="AlphaFoldDB" id="A0AAJ0DIE4"/>
<evidence type="ECO:0000256" key="13">
    <source>
        <dbReference type="ARBA" id="ARBA00023212"/>
    </source>
</evidence>
<feature type="region of interest" description="Disordered" evidence="19">
    <location>
        <begin position="193"/>
        <end position="240"/>
    </location>
</feature>
<feature type="compositionally biased region" description="Basic and acidic residues" evidence="19">
    <location>
        <begin position="153"/>
        <end position="175"/>
    </location>
</feature>
<keyword evidence="7" id="KW-0132">Cell division</keyword>
<evidence type="ECO:0000256" key="14">
    <source>
        <dbReference type="ARBA" id="ARBA00023242"/>
    </source>
</evidence>
<evidence type="ECO:0000256" key="12">
    <source>
        <dbReference type="ARBA" id="ARBA00023054"/>
    </source>
</evidence>
<dbReference type="Proteomes" id="UP001271007">
    <property type="component" value="Unassembled WGS sequence"/>
</dbReference>
<gene>
    <name evidence="20" type="ORF">LTR09_007873</name>
</gene>
<dbReference type="GO" id="GO:0051301">
    <property type="term" value="P:cell division"/>
    <property type="evidence" value="ECO:0007669"/>
    <property type="project" value="UniProtKB-KW"/>
</dbReference>
<evidence type="ECO:0000256" key="6">
    <source>
        <dbReference type="ARBA" id="ARBA00022490"/>
    </source>
</evidence>
<keyword evidence="11" id="KW-0995">Kinetochore</keyword>
<feature type="compositionally biased region" description="Gly residues" evidence="19">
    <location>
        <begin position="204"/>
        <end position="222"/>
    </location>
</feature>
<keyword evidence="12" id="KW-0175">Coiled coil</keyword>
<protein>
    <recommendedName>
        <fullName evidence="17">DASH complex subunit DUO1</fullName>
    </recommendedName>
    <alternativeName>
        <fullName evidence="18">Outer kinetochore protein DUO1</fullName>
    </alternativeName>
</protein>
<keyword evidence="13" id="KW-0206">Cytoskeleton</keyword>
<evidence type="ECO:0000256" key="1">
    <source>
        <dbReference type="ARBA" id="ARBA00004123"/>
    </source>
</evidence>
<evidence type="ECO:0000256" key="18">
    <source>
        <dbReference type="ARBA" id="ARBA00044358"/>
    </source>
</evidence>
<keyword evidence="8" id="KW-0493">Microtubule</keyword>
<comment type="similarity">
    <text evidence="4">Belongs to the DASH complex DUO1 family.</text>
</comment>
<keyword evidence="10" id="KW-0159">Chromosome partition</keyword>
<evidence type="ECO:0000256" key="9">
    <source>
        <dbReference type="ARBA" id="ARBA00022776"/>
    </source>
</evidence>
<proteinExistence type="inferred from homology"/>
<name>A0AAJ0DIE4_9PEZI</name>
<keyword evidence="16" id="KW-0137">Centromere</keyword>
<evidence type="ECO:0000256" key="11">
    <source>
        <dbReference type="ARBA" id="ARBA00022838"/>
    </source>
</evidence>
<evidence type="ECO:0000256" key="16">
    <source>
        <dbReference type="ARBA" id="ARBA00023328"/>
    </source>
</evidence>
<evidence type="ECO:0000313" key="21">
    <source>
        <dbReference type="Proteomes" id="UP001271007"/>
    </source>
</evidence>
<dbReference type="PANTHER" id="PTHR28216:SF1">
    <property type="entry name" value="DASH COMPLEX SUBUNIT DUO1"/>
    <property type="match status" value="1"/>
</dbReference>
<evidence type="ECO:0000256" key="5">
    <source>
        <dbReference type="ARBA" id="ARBA00022454"/>
    </source>
</evidence>
<evidence type="ECO:0000256" key="19">
    <source>
        <dbReference type="SAM" id="MobiDB-lite"/>
    </source>
</evidence>
<evidence type="ECO:0000256" key="15">
    <source>
        <dbReference type="ARBA" id="ARBA00023306"/>
    </source>
</evidence>
<dbReference type="GO" id="GO:0000278">
    <property type="term" value="P:mitotic cell cycle"/>
    <property type="evidence" value="ECO:0007669"/>
    <property type="project" value="InterPro"/>
</dbReference>
<feature type="region of interest" description="Disordered" evidence="19">
    <location>
        <begin position="149"/>
        <end position="175"/>
    </location>
</feature>